<dbReference type="EMBL" id="AFWI01000024">
    <property type="protein sequence ID" value="EGU58494.1"/>
    <property type="molecule type" value="Genomic_DNA"/>
</dbReference>
<reference evidence="1 2" key="1">
    <citation type="journal article" date="2012" name="Int. J. Syst. Evol. Microbiol.">
        <title>Vibrio caribbeanicus sp. nov., isolated from the marine sponge Scleritoderma cyanea.</title>
        <authorList>
            <person name="Hoffmann M."/>
            <person name="Monday S.R."/>
            <person name="Allard M.W."/>
            <person name="Strain E.A."/>
            <person name="Whittaker P."/>
            <person name="Naum M."/>
            <person name="McCarthy P.J."/>
            <person name="Lopez J.V."/>
            <person name="Fischer M."/>
            <person name="Brown E.W."/>
        </authorList>
    </citation>
    <scope>NUCLEOTIDE SEQUENCE [LARGE SCALE GENOMIC DNA]</scope>
    <source>
        <strain evidence="1 2">ATCC 19109</strain>
    </source>
</reference>
<proteinExistence type="predicted"/>
<accession>A0ABP2LQR6</accession>
<evidence type="ECO:0000313" key="2">
    <source>
        <dbReference type="Proteomes" id="UP000003836"/>
    </source>
</evidence>
<dbReference type="Proteomes" id="UP000003836">
    <property type="component" value="Unassembled WGS sequence"/>
</dbReference>
<sequence length="38" mass="4314">MRSDGTRLTPEQDGQRVLKVDMISLSLLFLVDDSDCRC</sequence>
<comment type="caution">
    <text evidence="1">The sequence shown here is derived from an EMBL/GenBank/DDBJ whole genome shotgun (WGS) entry which is preliminary data.</text>
</comment>
<organism evidence="1 2">
    <name type="scientific">Vibrio tubiashii ATCC 19109</name>
    <dbReference type="NCBI Taxonomy" id="1051646"/>
    <lineage>
        <taxon>Bacteria</taxon>
        <taxon>Pseudomonadati</taxon>
        <taxon>Pseudomonadota</taxon>
        <taxon>Gammaproteobacteria</taxon>
        <taxon>Vibrionales</taxon>
        <taxon>Vibrionaceae</taxon>
        <taxon>Vibrio</taxon>
        <taxon>Vibrio oreintalis group</taxon>
    </lineage>
</organism>
<keyword evidence="2" id="KW-1185">Reference proteome</keyword>
<gene>
    <name evidence="1" type="ORF">VITU9109_07259</name>
</gene>
<protein>
    <submittedName>
        <fullName evidence="1">Uncharacterized protein</fullName>
    </submittedName>
</protein>
<evidence type="ECO:0000313" key="1">
    <source>
        <dbReference type="EMBL" id="EGU58494.1"/>
    </source>
</evidence>
<name>A0ABP2LQR6_9VIBR</name>